<name>C8PSJ5_9SPIR</name>
<dbReference type="RefSeq" id="WP_006189571.1">
    <property type="nucleotide sequence ID" value="NZ_ACYH01000050.1"/>
</dbReference>
<gene>
    <name evidence="1" type="ORF">TREVI0001_2543</name>
</gene>
<evidence type="ECO:0000313" key="1">
    <source>
        <dbReference type="EMBL" id="EEV19617.1"/>
    </source>
</evidence>
<protein>
    <submittedName>
        <fullName evidence="1">Uncharacterized protein</fullName>
    </submittedName>
</protein>
<dbReference type="Proteomes" id="UP000004509">
    <property type="component" value="Unassembled WGS sequence"/>
</dbReference>
<sequence>MTVIGEAGSTFPGGEKQWIAIVQALLKDIRPTPRTAWLGTEFAGYDRCTI</sequence>
<dbReference type="STRING" id="596324.TREVI0001_2543"/>
<evidence type="ECO:0000313" key="2">
    <source>
        <dbReference type="Proteomes" id="UP000004509"/>
    </source>
</evidence>
<organism evidence="1 2">
    <name type="scientific">Treponema vincentii ATCC 35580</name>
    <dbReference type="NCBI Taxonomy" id="596324"/>
    <lineage>
        <taxon>Bacteria</taxon>
        <taxon>Pseudomonadati</taxon>
        <taxon>Spirochaetota</taxon>
        <taxon>Spirochaetia</taxon>
        <taxon>Spirochaetales</taxon>
        <taxon>Treponemataceae</taxon>
        <taxon>Treponema</taxon>
    </lineage>
</organism>
<dbReference type="AlphaFoldDB" id="C8PSJ5"/>
<reference evidence="1 2" key="1">
    <citation type="submission" date="2009-07" db="EMBL/GenBank/DDBJ databases">
        <authorList>
            <person name="Madupu R."/>
            <person name="Sebastian Y."/>
            <person name="Durkin A.S."/>
            <person name="Torralba M."/>
            <person name="Methe B."/>
            <person name="Sutton G.G."/>
            <person name="Strausberg R.L."/>
            <person name="Nelson K.E."/>
        </authorList>
    </citation>
    <scope>NUCLEOTIDE SEQUENCE [LARGE SCALE GENOMIC DNA]</scope>
    <source>
        <strain evidence="1 2">ATCC 35580</strain>
    </source>
</reference>
<accession>C8PSJ5</accession>
<comment type="caution">
    <text evidence="1">The sequence shown here is derived from an EMBL/GenBank/DDBJ whole genome shotgun (WGS) entry which is preliminary data.</text>
</comment>
<dbReference type="EMBL" id="ACYH01000050">
    <property type="protein sequence ID" value="EEV19617.1"/>
    <property type="molecule type" value="Genomic_DNA"/>
</dbReference>
<proteinExistence type="predicted"/>